<protein>
    <submittedName>
        <fullName evidence="3">Glycosyltransferase family 1 protein</fullName>
    </submittedName>
</protein>
<keyword evidence="4" id="KW-1185">Reference proteome</keyword>
<feature type="domain" description="Glycosyl transferase family 1" evidence="2">
    <location>
        <begin position="186"/>
        <end position="327"/>
    </location>
</feature>
<dbReference type="OrthoDB" id="9801609at2"/>
<keyword evidence="1 3" id="KW-0808">Transferase</keyword>
<dbReference type="InterPro" id="IPR001296">
    <property type="entry name" value="Glyco_trans_1"/>
</dbReference>
<organism evidence="3 4">
    <name type="scientific">Cellulomonas rhizosphaerae</name>
    <dbReference type="NCBI Taxonomy" id="2293719"/>
    <lineage>
        <taxon>Bacteria</taxon>
        <taxon>Bacillati</taxon>
        <taxon>Actinomycetota</taxon>
        <taxon>Actinomycetes</taxon>
        <taxon>Micrococcales</taxon>
        <taxon>Cellulomonadaceae</taxon>
        <taxon>Cellulomonas</taxon>
    </lineage>
</organism>
<name>A0A413RNG8_9CELL</name>
<dbReference type="PANTHER" id="PTHR46401:SF2">
    <property type="entry name" value="GLYCOSYLTRANSFERASE WBBK-RELATED"/>
    <property type="match status" value="1"/>
</dbReference>
<dbReference type="RefSeq" id="WP_118766591.1">
    <property type="nucleotide sequence ID" value="NZ_QWKP01000161.1"/>
</dbReference>
<comment type="caution">
    <text evidence="3">The sequence shown here is derived from an EMBL/GenBank/DDBJ whole genome shotgun (WGS) entry which is preliminary data.</text>
</comment>
<evidence type="ECO:0000259" key="2">
    <source>
        <dbReference type="Pfam" id="PF00534"/>
    </source>
</evidence>
<dbReference type="PANTHER" id="PTHR46401">
    <property type="entry name" value="GLYCOSYLTRANSFERASE WBBK-RELATED"/>
    <property type="match status" value="1"/>
</dbReference>
<evidence type="ECO:0000256" key="1">
    <source>
        <dbReference type="ARBA" id="ARBA00022679"/>
    </source>
</evidence>
<dbReference type="GO" id="GO:0016757">
    <property type="term" value="F:glycosyltransferase activity"/>
    <property type="evidence" value="ECO:0007669"/>
    <property type="project" value="InterPro"/>
</dbReference>
<sequence length="362" mass="38776">MTAMRVLLDGYWWHEGPPSNAMVQRELVRAWARRFPQDELVLVVPSAHVELVRAARSVPEGVRLVGVRARPHGVAVMTAYPALARRVGADVVVSHNFVALGKPSVVFLHDVLFQERPEWFTRRERVYLRPVTGLLGRASAVVTSSAHEAHRIERLNGKVRGVRPVGLAPDPALYAIEPHRPSNLGPAVEGFVLSVGRLNVRKNLATTIAAAMQSGTVTREHPLVVVGERDGRAPALDAPARAAIDAGVVVLLGHVPDAELAWLYRHATVFVFLSLDEGYGLPPVEALAFGTPVVASDIGVFRETVGAYATLVDPTDVAGAAAAIAQLGGPAVQAAIRLPDWDGPVDGLHAAAETAVARQRVR</sequence>
<dbReference type="CDD" id="cd03809">
    <property type="entry name" value="GT4_MtfB-like"/>
    <property type="match status" value="1"/>
</dbReference>
<dbReference type="EMBL" id="QWKP01000161">
    <property type="protein sequence ID" value="RHA43144.1"/>
    <property type="molecule type" value="Genomic_DNA"/>
</dbReference>
<dbReference type="AlphaFoldDB" id="A0A413RNG8"/>
<dbReference type="Gene3D" id="3.40.50.2000">
    <property type="entry name" value="Glycogen Phosphorylase B"/>
    <property type="match status" value="1"/>
</dbReference>
<reference evidence="3 4" key="1">
    <citation type="submission" date="2018-08" db="EMBL/GenBank/DDBJ databases">
        <title>Cellulomonas rhizosphaerae sp. nov., a novel actinomycete isolated from soil.</title>
        <authorList>
            <person name="Tian Y."/>
        </authorList>
    </citation>
    <scope>NUCLEOTIDE SEQUENCE [LARGE SCALE GENOMIC DNA]</scope>
    <source>
        <strain evidence="3 4">NEAU-TCZ24</strain>
    </source>
</reference>
<dbReference type="Pfam" id="PF00534">
    <property type="entry name" value="Glycos_transf_1"/>
    <property type="match status" value="1"/>
</dbReference>
<proteinExistence type="predicted"/>
<accession>A0A413RNG8</accession>
<gene>
    <name evidence="3" type="ORF">D1825_06315</name>
</gene>
<dbReference type="SUPFAM" id="SSF53756">
    <property type="entry name" value="UDP-Glycosyltransferase/glycogen phosphorylase"/>
    <property type="match status" value="1"/>
</dbReference>
<evidence type="ECO:0000313" key="4">
    <source>
        <dbReference type="Proteomes" id="UP000283374"/>
    </source>
</evidence>
<evidence type="ECO:0000313" key="3">
    <source>
        <dbReference type="EMBL" id="RHA43144.1"/>
    </source>
</evidence>
<dbReference type="Proteomes" id="UP000283374">
    <property type="component" value="Unassembled WGS sequence"/>
</dbReference>